<keyword evidence="2" id="KW-0812">Transmembrane</keyword>
<feature type="transmembrane region" description="Helical" evidence="2">
    <location>
        <begin position="89"/>
        <end position="106"/>
    </location>
</feature>
<feature type="region of interest" description="Disordered" evidence="1">
    <location>
        <begin position="406"/>
        <end position="481"/>
    </location>
</feature>
<proteinExistence type="predicted"/>
<feature type="transmembrane region" description="Helical" evidence="2">
    <location>
        <begin position="55"/>
        <end position="77"/>
    </location>
</feature>
<reference evidence="3 4" key="1">
    <citation type="submission" date="2018-10" db="EMBL/GenBank/DDBJ databases">
        <authorList>
            <consortium name="IHU Genomes"/>
        </authorList>
    </citation>
    <scope>NUCLEOTIDE SEQUENCE [LARGE SCALE GENOMIC DNA]</scope>
    <source>
        <strain evidence="3 4">A1</strain>
    </source>
</reference>
<feature type="compositionally biased region" description="Polar residues" evidence="1">
    <location>
        <begin position="472"/>
        <end position="481"/>
    </location>
</feature>
<dbReference type="Proteomes" id="UP000594342">
    <property type="component" value="Unassembled WGS sequence"/>
</dbReference>
<feature type="region of interest" description="Disordered" evidence="1">
    <location>
        <begin position="329"/>
        <end position="379"/>
    </location>
</feature>
<keyword evidence="2" id="KW-1133">Transmembrane helix</keyword>
<keyword evidence="4" id="KW-1185">Reference proteome</keyword>
<evidence type="ECO:0000313" key="4">
    <source>
        <dbReference type="Proteomes" id="UP000594342"/>
    </source>
</evidence>
<gene>
    <name evidence="3" type="ORF">YASMINEVIRUS_759</name>
</gene>
<evidence type="ECO:0000313" key="3">
    <source>
        <dbReference type="EMBL" id="VBB18296.1"/>
    </source>
</evidence>
<feature type="transmembrane region" description="Helical" evidence="2">
    <location>
        <begin position="126"/>
        <end position="146"/>
    </location>
</feature>
<sequence length="577" mass="64704">MSVIGKILYFAGYTFDFENTHNQLPLDIEVGRNNTYVAIPRSQKKQAFGRRFATVLYEIIIFLIILWSVPYSLYMSVRDKDIILFGRSWFQILIAFQYYHAISYFGKNHFYENIVCNTKLRHYVEIALPVASFVSFSLAVMNVALLNTGFRLHTYDDIYSFANLTGKVFLSILLFFDSLYSYLTFTINACIFAINMLYHKNTVTNYSIMLDNYIRQSMNVVRKVNNVAVEYAQMKTKFDNTVALLTPFFSALNFIGFITIYFYMNALGKHDLGVIEYTNLVLFIITETIYLVSIQAVNTNIGNIGDSINSNILVTTFFGNKNFNRVMPVSSNPSHLPHLQSTQRSATGQAGRVGRTNVRPDGRRDGSGSSEGGGDATVDINIDLNIERHDRVDGVDSTDGVNSVVMSDQFDGKNSHRKALLSDDSSGEYHRSAHSSDSHQDVNVPHDTGFGTGLGLGSGSTDPLYDVGSGQGSVPNTGRTVQSDYMMGEHYELDDLYRALGDGATNNMAMLKHIVVASVSNQQMIDWMTLRSIVDGRWKTFRIFGVEFTDTTLIAKLFGVAVAVLMSAEVGFLLKWW</sequence>
<comment type="caution">
    <text evidence="3">The sequence shown here is derived from an EMBL/GenBank/DDBJ whole genome shotgun (WGS) entry which is preliminary data.</text>
</comment>
<feature type="compositionally biased region" description="Basic and acidic residues" evidence="1">
    <location>
        <begin position="427"/>
        <end position="440"/>
    </location>
</feature>
<feature type="compositionally biased region" description="Polar residues" evidence="1">
    <location>
        <begin position="329"/>
        <end position="348"/>
    </location>
</feature>
<feature type="transmembrane region" description="Helical" evidence="2">
    <location>
        <begin position="182"/>
        <end position="199"/>
    </location>
</feature>
<evidence type="ECO:0000256" key="2">
    <source>
        <dbReference type="SAM" id="Phobius"/>
    </source>
</evidence>
<accession>A0A5K0UB49</accession>
<keyword evidence="2" id="KW-0472">Membrane</keyword>
<feature type="transmembrane region" description="Helical" evidence="2">
    <location>
        <begin position="242"/>
        <end position="264"/>
    </location>
</feature>
<protein>
    <submittedName>
        <fullName evidence="3">Uncharacterized protein</fullName>
    </submittedName>
</protein>
<evidence type="ECO:0000256" key="1">
    <source>
        <dbReference type="SAM" id="MobiDB-lite"/>
    </source>
</evidence>
<organism evidence="3 4">
    <name type="scientific">Yasminevirus sp. GU-2018</name>
    <dbReference type="NCBI Taxonomy" id="2420051"/>
    <lineage>
        <taxon>Viruses</taxon>
        <taxon>Varidnaviria</taxon>
        <taxon>Bamfordvirae</taxon>
        <taxon>Nucleocytoviricota</taxon>
        <taxon>Megaviricetes</taxon>
        <taxon>Imitervirales</taxon>
        <taxon>Mimiviridae</taxon>
        <taxon>Klosneuvirinae</taxon>
        <taxon>Yasminevirus</taxon>
        <taxon>Yasminevirus saudimassiliense</taxon>
    </lineage>
</organism>
<dbReference type="EMBL" id="UPSH01000001">
    <property type="protein sequence ID" value="VBB18296.1"/>
    <property type="molecule type" value="Genomic_DNA"/>
</dbReference>
<feature type="transmembrane region" description="Helical" evidence="2">
    <location>
        <begin position="553"/>
        <end position="574"/>
    </location>
</feature>
<name>A0A5K0UB49_9VIRU</name>